<dbReference type="GO" id="GO:0016846">
    <property type="term" value="F:carbon-sulfur lyase activity"/>
    <property type="evidence" value="ECO:0007669"/>
    <property type="project" value="InterPro"/>
</dbReference>
<keyword evidence="2" id="KW-0479">Metal-binding</keyword>
<dbReference type="Gene3D" id="3.90.1590.10">
    <property type="entry name" value="glutathione-dependent formaldehyde- activating enzyme (gfa)"/>
    <property type="match status" value="1"/>
</dbReference>
<dbReference type="PANTHER" id="PTHR33337:SF40">
    <property type="entry name" value="CENP-V_GFA DOMAIN-CONTAINING PROTEIN-RELATED"/>
    <property type="match status" value="1"/>
</dbReference>
<dbReference type="EMBL" id="JAECZC010000008">
    <property type="protein sequence ID" value="MBH8561865.1"/>
    <property type="molecule type" value="Genomic_DNA"/>
</dbReference>
<evidence type="ECO:0000256" key="2">
    <source>
        <dbReference type="ARBA" id="ARBA00022723"/>
    </source>
</evidence>
<evidence type="ECO:0000313" key="7">
    <source>
        <dbReference type="Proteomes" id="UP000632766"/>
    </source>
</evidence>
<sequence>MVTGHSLIISVRYECSAQPIATGNCHCRDCQRATGSAYASALLVPQSAVTITGEVKYYNVIGDSGGLVGRGFCPNCGSLLFSKPPIPEMMGILAGSLDDPSWFQPSMDLYTASAQPWDYMNPDLPKFAKMPLMEQNSASDTSEQLKT</sequence>
<evidence type="ECO:0000256" key="3">
    <source>
        <dbReference type="ARBA" id="ARBA00022833"/>
    </source>
</evidence>
<keyword evidence="4" id="KW-0456">Lyase</keyword>
<dbReference type="AlphaFoldDB" id="A0A8J7L779"/>
<dbReference type="PROSITE" id="PS51891">
    <property type="entry name" value="CENP_V_GFA"/>
    <property type="match status" value="1"/>
</dbReference>
<gene>
    <name evidence="6" type="ORF">I8748_06700</name>
</gene>
<keyword evidence="3" id="KW-0862">Zinc</keyword>
<dbReference type="Proteomes" id="UP000632766">
    <property type="component" value="Unassembled WGS sequence"/>
</dbReference>
<dbReference type="InterPro" id="IPR011057">
    <property type="entry name" value="Mss4-like_sf"/>
</dbReference>
<dbReference type="SUPFAM" id="SSF51316">
    <property type="entry name" value="Mss4-like"/>
    <property type="match status" value="1"/>
</dbReference>
<dbReference type="Pfam" id="PF04828">
    <property type="entry name" value="GFA"/>
    <property type="match status" value="1"/>
</dbReference>
<organism evidence="6 7">
    <name type="scientific">Amazonocrinis nigriterrae CENA67</name>
    <dbReference type="NCBI Taxonomy" id="2794033"/>
    <lineage>
        <taxon>Bacteria</taxon>
        <taxon>Bacillati</taxon>
        <taxon>Cyanobacteriota</taxon>
        <taxon>Cyanophyceae</taxon>
        <taxon>Nostocales</taxon>
        <taxon>Nostocaceae</taxon>
        <taxon>Amazonocrinis</taxon>
        <taxon>Amazonocrinis nigriterrae</taxon>
    </lineage>
</organism>
<comment type="caution">
    <text evidence="6">The sequence shown here is derived from an EMBL/GenBank/DDBJ whole genome shotgun (WGS) entry which is preliminary data.</text>
</comment>
<evidence type="ECO:0000313" key="6">
    <source>
        <dbReference type="EMBL" id="MBH8561865.1"/>
    </source>
</evidence>
<evidence type="ECO:0000256" key="1">
    <source>
        <dbReference type="ARBA" id="ARBA00005495"/>
    </source>
</evidence>
<dbReference type="GO" id="GO:0046872">
    <property type="term" value="F:metal ion binding"/>
    <property type="evidence" value="ECO:0007669"/>
    <property type="project" value="UniProtKB-KW"/>
</dbReference>
<protein>
    <submittedName>
        <fullName evidence="6">GFA family protein</fullName>
    </submittedName>
</protein>
<evidence type="ECO:0000256" key="4">
    <source>
        <dbReference type="ARBA" id="ARBA00023239"/>
    </source>
</evidence>
<keyword evidence="7" id="KW-1185">Reference proteome</keyword>
<reference evidence="6 7" key="1">
    <citation type="journal article" date="2021" name="Int. J. Syst. Evol. Microbiol.">
        <title>Amazonocrinis nigriterrae gen. nov., sp. nov., Atlanticothrix silvestris gen. nov., sp. nov. and Dendronalium phyllosphericum gen. nov., sp. nov., nostocacean cyanobacteria from Brazilian environments.</title>
        <authorList>
            <person name="Alvarenga D.O."/>
            <person name="Andreote A.P.D."/>
            <person name="Branco L.H.Z."/>
            <person name="Delbaje E."/>
            <person name="Cruz R.B."/>
            <person name="Varani A.M."/>
            <person name="Fiore M.F."/>
        </authorList>
    </citation>
    <scope>NUCLEOTIDE SEQUENCE [LARGE SCALE GENOMIC DNA]</scope>
    <source>
        <strain evidence="6 7">CENA67</strain>
    </source>
</reference>
<comment type="similarity">
    <text evidence="1">Belongs to the Gfa family.</text>
</comment>
<dbReference type="PANTHER" id="PTHR33337">
    <property type="entry name" value="GFA DOMAIN-CONTAINING PROTEIN"/>
    <property type="match status" value="1"/>
</dbReference>
<dbReference type="InterPro" id="IPR006913">
    <property type="entry name" value="CENP-V/GFA"/>
</dbReference>
<feature type="domain" description="CENP-V/GFA" evidence="5">
    <location>
        <begin position="2"/>
        <end position="118"/>
    </location>
</feature>
<proteinExistence type="inferred from homology"/>
<accession>A0A8J7L779</accession>
<name>A0A8J7L779_9NOST</name>
<evidence type="ECO:0000259" key="5">
    <source>
        <dbReference type="PROSITE" id="PS51891"/>
    </source>
</evidence>